<dbReference type="SMART" id="SM00382">
    <property type="entry name" value="AAA"/>
    <property type="match status" value="1"/>
</dbReference>
<dbReference type="GO" id="GO:0016887">
    <property type="term" value="F:ATP hydrolysis activity"/>
    <property type="evidence" value="ECO:0007669"/>
    <property type="project" value="InterPro"/>
</dbReference>
<keyword evidence="3" id="KW-1185">Reference proteome</keyword>
<reference evidence="2 3" key="1">
    <citation type="journal article" date="2016" name="Mol. Biol. Evol.">
        <title>Comparative Genomics of Early-Diverging Mushroom-Forming Fungi Provides Insights into the Origins of Lignocellulose Decay Capabilities.</title>
        <authorList>
            <person name="Nagy L.G."/>
            <person name="Riley R."/>
            <person name="Tritt A."/>
            <person name="Adam C."/>
            <person name="Daum C."/>
            <person name="Floudas D."/>
            <person name="Sun H."/>
            <person name="Yadav J.S."/>
            <person name="Pangilinan J."/>
            <person name="Larsson K.H."/>
            <person name="Matsuura K."/>
            <person name="Barry K."/>
            <person name="Labutti K."/>
            <person name="Kuo R."/>
            <person name="Ohm R.A."/>
            <person name="Bhattacharya S.S."/>
            <person name="Shirouzu T."/>
            <person name="Yoshinaga Y."/>
            <person name="Martin F.M."/>
            <person name="Grigoriev I.V."/>
            <person name="Hibbett D.S."/>
        </authorList>
    </citation>
    <scope>NUCLEOTIDE SEQUENCE [LARGE SCALE GENOMIC DNA]</scope>
    <source>
        <strain evidence="2 3">L-15889</strain>
    </source>
</reference>
<evidence type="ECO:0000259" key="1">
    <source>
        <dbReference type="SMART" id="SM00382"/>
    </source>
</evidence>
<dbReference type="AlphaFoldDB" id="A0A165SNF7"/>
<gene>
    <name evidence="2" type="ORF">DAEQUDRAFT_685916</name>
</gene>
<dbReference type="Proteomes" id="UP000076727">
    <property type="component" value="Unassembled WGS sequence"/>
</dbReference>
<keyword evidence="2" id="KW-0378">Hydrolase</keyword>
<dbReference type="PANTHER" id="PTHR46411">
    <property type="entry name" value="FAMILY ATPASE, PUTATIVE-RELATED"/>
    <property type="match status" value="1"/>
</dbReference>
<name>A0A165SNF7_9APHY</name>
<accession>A0A165SNF7</accession>
<dbReference type="SUPFAM" id="SSF52540">
    <property type="entry name" value="P-loop containing nucleoside triphosphate hydrolases"/>
    <property type="match status" value="1"/>
</dbReference>
<dbReference type="CDD" id="cd19481">
    <property type="entry name" value="RecA-like_protease"/>
    <property type="match status" value="1"/>
</dbReference>
<dbReference type="InterPro" id="IPR003959">
    <property type="entry name" value="ATPase_AAA_core"/>
</dbReference>
<feature type="domain" description="AAA+ ATPase" evidence="1">
    <location>
        <begin position="399"/>
        <end position="525"/>
    </location>
</feature>
<evidence type="ECO:0000313" key="3">
    <source>
        <dbReference type="Proteomes" id="UP000076727"/>
    </source>
</evidence>
<dbReference type="GO" id="GO:0005524">
    <property type="term" value="F:ATP binding"/>
    <property type="evidence" value="ECO:0007669"/>
    <property type="project" value="InterPro"/>
</dbReference>
<dbReference type="Pfam" id="PF22942">
    <property type="entry name" value="DUF7025"/>
    <property type="match status" value="1"/>
</dbReference>
<dbReference type="InterPro" id="IPR027417">
    <property type="entry name" value="P-loop_NTPase"/>
</dbReference>
<dbReference type="OrthoDB" id="10042665at2759"/>
<dbReference type="InterPro" id="IPR054289">
    <property type="entry name" value="DUF7025"/>
</dbReference>
<proteinExistence type="predicted"/>
<dbReference type="InterPro" id="IPR003593">
    <property type="entry name" value="AAA+_ATPase"/>
</dbReference>
<evidence type="ECO:0000313" key="2">
    <source>
        <dbReference type="EMBL" id="KZT72256.1"/>
    </source>
</evidence>
<dbReference type="STRING" id="1314783.A0A165SNF7"/>
<dbReference type="EMBL" id="KV429041">
    <property type="protein sequence ID" value="KZT72256.1"/>
    <property type="molecule type" value="Genomic_DNA"/>
</dbReference>
<sequence>MSDIRATEPEEAYKKRIGRYDHYWDMRTFSDARRKTSKPRPAPAKSRYALIVRRLIDERGRHTGDVIDIKSPQLLEILLSINDGVEGLNLGRSEPEISPQAMYYSYPGLLSRLKAAEKEPKDDGRMMLDIKAAIHVIEEDQGKILRDVQKLTTERKITFDLLWAIFRPNGFVYQHHAETNQDRILLGLRNGYDRRRDGVKYFEVHCNMIHDDGDHFGLARQNLVINEFRGERPLSDLDVCPLDCRPDRDALYSRAVELGKFFVSMPAHSYHEISGQAVRVDASGDLEKFYTSGRVMISPSAYRRFSDSNYNPGVRKPLARDSLMDDQYAIVTPVVFGFSFDRKSWGAFALSRLRPIDWDDDAFEALVLGDKQRNLIHALVREHVAASNQFDDVIKGKGRGLVGLLAGSPGCGKTLTAEAVAETTRRPLYAVSAGELGTTPEAVEGRLMRVLELAQMWDAVLLLDEAEVFLQRRSVSDVKRNALVSIFLRQLEYFQGILILTTNLPEHCDPAFESRIHFSVYYPMLDAAARRSIWSTFFVRAGISILDADLDRLSSYSINGREIKNAFSSATTIARANGSPQVTLQEIDVVLSVLKDWQLATRKQEIENGVVIV</sequence>
<dbReference type="Pfam" id="PF00004">
    <property type="entry name" value="AAA"/>
    <property type="match status" value="1"/>
</dbReference>
<protein>
    <submittedName>
        <fullName evidence="2">p-loop containing nucleoside triphosphate hydrolase protein</fullName>
    </submittedName>
</protein>
<dbReference type="Gene3D" id="3.40.50.300">
    <property type="entry name" value="P-loop containing nucleotide triphosphate hydrolases"/>
    <property type="match status" value="1"/>
</dbReference>
<organism evidence="2 3">
    <name type="scientific">Daedalea quercina L-15889</name>
    <dbReference type="NCBI Taxonomy" id="1314783"/>
    <lineage>
        <taxon>Eukaryota</taxon>
        <taxon>Fungi</taxon>
        <taxon>Dikarya</taxon>
        <taxon>Basidiomycota</taxon>
        <taxon>Agaricomycotina</taxon>
        <taxon>Agaricomycetes</taxon>
        <taxon>Polyporales</taxon>
        <taxon>Fomitopsis</taxon>
    </lineage>
</organism>
<dbReference type="PANTHER" id="PTHR46411:SF3">
    <property type="entry name" value="AAA+ ATPASE DOMAIN-CONTAINING PROTEIN"/>
    <property type="match status" value="1"/>
</dbReference>